<dbReference type="NCBIfam" id="TIGR00684">
    <property type="entry name" value="narJ"/>
    <property type="match status" value="1"/>
</dbReference>
<keyword evidence="1" id="KW-0534">Nitrate assimilation</keyword>
<evidence type="ECO:0008006" key="4">
    <source>
        <dbReference type="Google" id="ProtNLM"/>
    </source>
</evidence>
<dbReference type="Proteomes" id="UP001628091">
    <property type="component" value="Unassembled WGS sequence"/>
</dbReference>
<gene>
    <name evidence="2" type="ORF">PPNSA23_43600</name>
</gene>
<evidence type="ECO:0000313" key="3">
    <source>
        <dbReference type="Proteomes" id="UP001628091"/>
    </source>
</evidence>
<protein>
    <recommendedName>
        <fullName evidence="4">Nitrate reductase molybdenum cofactor assembly chaperone</fullName>
    </recommendedName>
</protein>
<organism evidence="2 3">
    <name type="scientific">Phyllobacterium phragmitis</name>
    <dbReference type="NCBI Taxonomy" id="2670329"/>
    <lineage>
        <taxon>Bacteria</taxon>
        <taxon>Pseudomonadati</taxon>
        <taxon>Pseudomonadota</taxon>
        <taxon>Alphaproteobacteria</taxon>
        <taxon>Hyphomicrobiales</taxon>
        <taxon>Phyllobacteriaceae</taxon>
        <taxon>Phyllobacterium</taxon>
    </lineage>
</organism>
<name>A0ABQ0H696_9HYPH</name>
<dbReference type="InterPro" id="IPR020945">
    <property type="entry name" value="DMSO/NO3_reduct_chaperone"/>
</dbReference>
<accession>A0ABQ0H696</accession>
<evidence type="ECO:0000256" key="1">
    <source>
        <dbReference type="ARBA" id="ARBA00023063"/>
    </source>
</evidence>
<dbReference type="Pfam" id="PF02613">
    <property type="entry name" value="Nitrate_red_del"/>
    <property type="match status" value="1"/>
</dbReference>
<dbReference type="Gene3D" id="1.10.3480.10">
    <property type="entry name" value="TorD-like"/>
    <property type="match status" value="1"/>
</dbReference>
<reference evidence="2 3" key="1">
    <citation type="submission" date="2024-10" db="EMBL/GenBank/DDBJ databases">
        <title>Isolation, draft genome sequencing and identification of Phyllobacterium sp. NSA23, isolated from leaf soil.</title>
        <authorList>
            <person name="Akita H."/>
        </authorList>
    </citation>
    <scope>NUCLEOTIDE SEQUENCE [LARGE SCALE GENOMIC DNA]</scope>
    <source>
        <strain evidence="2 3">NSA23</strain>
    </source>
</reference>
<comment type="caution">
    <text evidence="2">The sequence shown here is derived from an EMBL/GenBank/DDBJ whole genome shotgun (WGS) entry which is preliminary data.</text>
</comment>
<sequence length="233" mass="25273">MKTFKALSALLSYPTLALKAALPDIRAALEGDGLLDEKRLADLGRLFGWMAETGMYDIEETYVLLFDRSRALSLNLFEHVHGESRDRGQAMVDLKALYERHGLHMAQGELPDYLPLFLEFLSILPLDEARAHLGDAAHIVAALHERLEKRQTPYAAAFAAISDLAGEASPVELVADDAAAPDDLAALDAAWEEAAVTFGPGEALDGCSSDRLKIRLRAHQRNGGTASGDNAHV</sequence>
<dbReference type="InterPro" id="IPR003765">
    <property type="entry name" value="NO3_reductase_chaperone_NarJ"/>
</dbReference>
<dbReference type="SUPFAM" id="SSF89155">
    <property type="entry name" value="TorD-like"/>
    <property type="match status" value="1"/>
</dbReference>
<dbReference type="InterPro" id="IPR036411">
    <property type="entry name" value="TorD-like_sf"/>
</dbReference>
<evidence type="ECO:0000313" key="2">
    <source>
        <dbReference type="EMBL" id="GAB1584417.1"/>
    </source>
</evidence>
<proteinExistence type="predicted"/>
<keyword evidence="3" id="KW-1185">Reference proteome</keyword>
<dbReference type="PANTHER" id="PTHR43680">
    <property type="entry name" value="NITRATE REDUCTASE MOLYBDENUM COFACTOR ASSEMBLY CHAPERONE"/>
    <property type="match status" value="1"/>
</dbReference>
<dbReference type="EMBL" id="BAAFZP010000002">
    <property type="protein sequence ID" value="GAB1584417.1"/>
    <property type="molecule type" value="Genomic_DNA"/>
</dbReference>
<dbReference type="PANTHER" id="PTHR43680:SF2">
    <property type="entry name" value="NITRATE REDUCTASE MOLYBDENUM COFACTOR ASSEMBLY CHAPERONE NARJ"/>
    <property type="match status" value="1"/>
</dbReference>